<dbReference type="AlphaFoldDB" id="A0AAD6ZBG2"/>
<accession>A0AAD6ZBG2</accession>
<sequence>MHGRQDHISASGIGKGTGDRSLDSESEPAVLYAHEQRCSLLAKIEANMQQDKICLRSAPAPRIEPKRQFQSQFDKNQTDRPAVCSPRAQEKEFEGVPLRGYSVPMFRRLGTQRGKKNWINLQQNKHAEVRNLQVFWNLNQRDMPASLYSPNLGKPRSSQLLIMGGNLGHSEKPVEGEERSLQADKADKLVNGDRGLGTECTAKGCRLRMAQ</sequence>
<keyword evidence="3" id="KW-1185">Reference proteome</keyword>
<dbReference type="Proteomes" id="UP001218218">
    <property type="component" value="Unassembled WGS sequence"/>
</dbReference>
<organism evidence="2 3">
    <name type="scientific">Mycena albidolilacea</name>
    <dbReference type="NCBI Taxonomy" id="1033008"/>
    <lineage>
        <taxon>Eukaryota</taxon>
        <taxon>Fungi</taxon>
        <taxon>Dikarya</taxon>
        <taxon>Basidiomycota</taxon>
        <taxon>Agaricomycotina</taxon>
        <taxon>Agaricomycetes</taxon>
        <taxon>Agaricomycetidae</taxon>
        <taxon>Agaricales</taxon>
        <taxon>Marasmiineae</taxon>
        <taxon>Mycenaceae</taxon>
        <taxon>Mycena</taxon>
    </lineage>
</organism>
<comment type="caution">
    <text evidence="2">The sequence shown here is derived from an EMBL/GenBank/DDBJ whole genome shotgun (WGS) entry which is preliminary data.</text>
</comment>
<evidence type="ECO:0000256" key="1">
    <source>
        <dbReference type="SAM" id="MobiDB-lite"/>
    </source>
</evidence>
<feature type="region of interest" description="Disordered" evidence="1">
    <location>
        <begin position="67"/>
        <end position="89"/>
    </location>
</feature>
<feature type="region of interest" description="Disordered" evidence="1">
    <location>
        <begin position="1"/>
        <end position="28"/>
    </location>
</feature>
<proteinExistence type="predicted"/>
<dbReference type="EMBL" id="JARIHO010000067">
    <property type="protein sequence ID" value="KAJ7314483.1"/>
    <property type="molecule type" value="Genomic_DNA"/>
</dbReference>
<evidence type="ECO:0000313" key="3">
    <source>
        <dbReference type="Proteomes" id="UP001218218"/>
    </source>
</evidence>
<evidence type="ECO:0000313" key="2">
    <source>
        <dbReference type="EMBL" id="KAJ7314483.1"/>
    </source>
</evidence>
<name>A0AAD6ZBG2_9AGAR</name>
<gene>
    <name evidence="2" type="ORF">DFH08DRAFT_821496</name>
</gene>
<protein>
    <submittedName>
        <fullName evidence="2">Uncharacterized protein</fullName>
    </submittedName>
</protein>
<reference evidence="2" key="1">
    <citation type="submission" date="2023-03" db="EMBL/GenBank/DDBJ databases">
        <title>Massive genome expansion in bonnet fungi (Mycena s.s.) driven by repeated elements and novel gene families across ecological guilds.</title>
        <authorList>
            <consortium name="Lawrence Berkeley National Laboratory"/>
            <person name="Harder C.B."/>
            <person name="Miyauchi S."/>
            <person name="Viragh M."/>
            <person name="Kuo A."/>
            <person name="Thoen E."/>
            <person name="Andreopoulos B."/>
            <person name="Lu D."/>
            <person name="Skrede I."/>
            <person name="Drula E."/>
            <person name="Henrissat B."/>
            <person name="Morin E."/>
            <person name="Kohler A."/>
            <person name="Barry K."/>
            <person name="LaButti K."/>
            <person name="Morin E."/>
            <person name="Salamov A."/>
            <person name="Lipzen A."/>
            <person name="Mereny Z."/>
            <person name="Hegedus B."/>
            <person name="Baldrian P."/>
            <person name="Stursova M."/>
            <person name="Weitz H."/>
            <person name="Taylor A."/>
            <person name="Grigoriev I.V."/>
            <person name="Nagy L.G."/>
            <person name="Martin F."/>
            <person name="Kauserud H."/>
        </authorList>
    </citation>
    <scope>NUCLEOTIDE SEQUENCE</scope>
    <source>
        <strain evidence="2">CBHHK002</strain>
    </source>
</reference>